<reference evidence="1 2" key="1">
    <citation type="submission" date="2021-07" db="EMBL/GenBank/DDBJ databases">
        <authorList>
            <consortium name="Genoscope - CEA"/>
            <person name="William W."/>
        </authorList>
    </citation>
    <scope>NUCLEOTIDE SEQUENCE [LARGE SCALE GENOMIC DNA]</scope>
</reference>
<evidence type="ECO:0000313" key="2">
    <source>
        <dbReference type="Proteomes" id="UP000694005"/>
    </source>
</evidence>
<dbReference type="Gramene" id="A03p11960.2_BraZ1">
    <property type="protein sequence ID" value="A03p11960.2_BraZ1.CDS"/>
    <property type="gene ID" value="A03g11960.2_BraZ1"/>
</dbReference>
<proteinExistence type="predicted"/>
<sequence length="86" mass="10321">ADKRVRKRCRLTRNFLKNSKKEMSKRSSQNPNRHTWFKLLPSIPSNRRIFSIPIPFSLPDSVFQRISGDLVDAWRRVCRKASLFWF</sequence>
<dbReference type="AlphaFoldDB" id="A0A8D9GFV2"/>
<protein>
    <submittedName>
        <fullName evidence="1">Uncharacterized protein</fullName>
    </submittedName>
</protein>
<dbReference type="EMBL" id="LS974619">
    <property type="protein sequence ID" value="CAG7879853.1"/>
    <property type="molecule type" value="Genomic_DNA"/>
</dbReference>
<organism evidence="1 2">
    <name type="scientific">Brassica campestris</name>
    <name type="common">Field mustard</name>
    <dbReference type="NCBI Taxonomy" id="3711"/>
    <lineage>
        <taxon>Eukaryota</taxon>
        <taxon>Viridiplantae</taxon>
        <taxon>Streptophyta</taxon>
        <taxon>Embryophyta</taxon>
        <taxon>Tracheophyta</taxon>
        <taxon>Spermatophyta</taxon>
        <taxon>Magnoliopsida</taxon>
        <taxon>eudicotyledons</taxon>
        <taxon>Gunneridae</taxon>
        <taxon>Pentapetalae</taxon>
        <taxon>rosids</taxon>
        <taxon>malvids</taxon>
        <taxon>Brassicales</taxon>
        <taxon>Brassicaceae</taxon>
        <taxon>Brassiceae</taxon>
        <taxon>Brassica</taxon>
    </lineage>
</organism>
<feature type="non-terminal residue" evidence="1">
    <location>
        <position position="1"/>
    </location>
</feature>
<dbReference type="Proteomes" id="UP000694005">
    <property type="component" value="Chromosome A03"/>
</dbReference>
<name>A0A8D9GFV2_BRACM</name>
<evidence type="ECO:0000313" key="1">
    <source>
        <dbReference type="EMBL" id="CAG7879853.1"/>
    </source>
</evidence>
<gene>
    <name evidence="1" type="ORF">BRAPAZ1V2_A03P11960.2</name>
</gene>
<accession>A0A8D9GFV2</accession>